<dbReference type="InterPro" id="IPR038330">
    <property type="entry name" value="TspO/MBR-related_sf"/>
</dbReference>
<feature type="transmembrane region" description="Helical" evidence="1">
    <location>
        <begin position="134"/>
        <end position="153"/>
    </location>
</feature>
<proteinExistence type="predicted"/>
<dbReference type="Gene3D" id="1.20.1260.100">
    <property type="entry name" value="TspO/MBR protein"/>
    <property type="match status" value="1"/>
</dbReference>
<dbReference type="RefSeq" id="WP_092758849.1">
    <property type="nucleotide sequence ID" value="NZ_FNZQ01000001.1"/>
</dbReference>
<keyword evidence="1" id="KW-0472">Membrane</keyword>
<evidence type="ECO:0000256" key="1">
    <source>
        <dbReference type="SAM" id="Phobius"/>
    </source>
</evidence>
<dbReference type="AlphaFoldDB" id="A0A1H7FL43"/>
<evidence type="ECO:0000313" key="2">
    <source>
        <dbReference type="EMBL" id="SEK26813.1"/>
    </source>
</evidence>
<accession>A0A1H7FL43</accession>
<keyword evidence="1" id="KW-0812">Transmembrane</keyword>
<dbReference type="EMBL" id="FNZQ01000001">
    <property type="protein sequence ID" value="SEK26813.1"/>
    <property type="molecule type" value="Genomic_DNA"/>
</dbReference>
<feature type="transmembrane region" description="Helical" evidence="1">
    <location>
        <begin position="80"/>
        <end position="96"/>
    </location>
</feature>
<feature type="transmembrane region" description="Helical" evidence="1">
    <location>
        <begin position="165"/>
        <end position="181"/>
    </location>
</feature>
<feature type="transmembrane region" description="Helical" evidence="1">
    <location>
        <begin position="188"/>
        <end position="204"/>
    </location>
</feature>
<evidence type="ECO:0000313" key="3">
    <source>
        <dbReference type="Proteomes" id="UP000199283"/>
    </source>
</evidence>
<feature type="transmembrane region" description="Helical" evidence="1">
    <location>
        <begin position="210"/>
        <end position="229"/>
    </location>
</feature>
<dbReference type="STRING" id="188906.SAMN04488526_0151"/>
<keyword evidence="1" id="KW-1133">Transmembrane helix</keyword>
<feature type="transmembrane region" description="Helical" evidence="1">
    <location>
        <begin position="102"/>
        <end position="122"/>
    </location>
</feature>
<dbReference type="Proteomes" id="UP000199283">
    <property type="component" value="Unassembled WGS sequence"/>
</dbReference>
<dbReference type="OrthoDB" id="5189031at2"/>
<gene>
    <name evidence="2" type="ORF">SAMN04488526_0151</name>
</gene>
<name>A0A1H7FL43_9RHOB</name>
<evidence type="ECO:0008006" key="4">
    <source>
        <dbReference type="Google" id="ProtNLM"/>
    </source>
</evidence>
<keyword evidence="3" id="KW-1185">Reference proteome</keyword>
<protein>
    <recommendedName>
        <fullName evidence="4">TspO and MBR related proteins</fullName>
    </recommendedName>
</protein>
<sequence length="234" mass="24851">MFIRSILVLIAAIFFAISPVFTPGFGGYDPSQFPVAIENPPAQPAGYAFSIWGIIYLWLIVMAGFGAWKRRDVAGWDATRLPLLGSLAIGAFWLAVAFVSPIWATVLIWAMLAGALMALLRTPAADLWLLRAPLGLYAGWLTAASAVSLGILLPGYGIGPFGPEGWAIVALSIALAITVAMQRARPSQMYGLAVFWALVAIYVQNGATVVGIFAIGAAIVVAALTLLRFKASQR</sequence>
<organism evidence="2 3">
    <name type="scientific">Jannaschia helgolandensis</name>
    <dbReference type="NCBI Taxonomy" id="188906"/>
    <lineage>
        <taxon>Bacteria</taxon>
        <taxon>Pseudomonadati</taxon>
        <taxon>Pseudomonadota</taxon>
        <taxon>Alphaproteobacteria</taxon>
        <taxon>Rhodobacterales</taxon>
        <taxon>Roseobacteraceae</taxon>
        <taxon>Jannaschia</taxon>
    </lineage>
</organism>
<feature type="transmembrane region" description="Helical" evidence="1">
    <location>
        <begin position="50"/>
        <end position="68"/>
    </location>
</feature>
<reference evidence="2 3" key="1">
    <citation type="submission" date="2016-10" db="EMBL/GenBank/DDBJ databases">
        <authorList>
            <person name="de Groot N.N."/>
        </authorList>
    </citation>
    <scope>NUCLEOTIDE SEQUENCE [LARGE SCALE GENOMIC DNA]</scope>
    <source>
        <strain evidence="2 3">DSM 14858</strain>
    </source>
</reference>